<dbReference type="Gene3D" id="3.30.710.10">
    <property type="entry name" value="Potassium Channel Kv1.1, Chain A"/>
    <property type="match status" value="1"/>
</dbReference>
<evidence type="ECO:0000256" key="1">
    <source>
        <dbReference type="SAM" id="MobiDB-lite"/>
    </source>
</evidence>
<dbReference type="AlphaFoldDB" id="A0A8A3PF97"/>
<gene>
    <name evidence="3" type="ORF">DSL72_005295</name>
</gene>
<name>A0A8A3PF97_9HELO</name>
<feature type="compositionally biased region" description="Acidic residues" evidence="1">
    <location>
        <begin position="290"/>
        <end position="299"/>
    </location>
</feature>
<accession>A0A8A3PF97</accession>
<dbReference type="InterPro" id="IPR000210">
    <property type="entry name" value="BTB/POZ_dom"/>
</dbReference>
<dbReference type="PANTHER" id="PTHR47843:SF2">
    <property type="entry name" value="BTB DOMAIN-CONTAINING PROTEIN"/>
    <property type="match status" value="1"/>
</dbReference>
<evidence type="ECO:0000313" key="4">
    <source>
        <dbReference type="Proteomes" id="UP000672032"/>
    </source>
</evidence>
<dbReference type="Pfam" id="PF00651">
    <property type="entry name" value="BTB"/>
    <property type="match status" value="1"/>
</dbReference>
<dbReference type="Proteomes" id="UP000672032">
    <property type="component" value="Chromosome 4"/>
</dbReference>
<dbReference type="SUPFAM" id="SSF54695">
    <property type="entry name" value="POZ domain"/>
    <property type="match status" value="1"/>
</dbReference>
<evidence type="ECO:0000313" key="3">
    <source>
        <dbReference type="EMBL" id="QSZ33724.1"/>
    </source>
</evidence>
<sequence>MITGSMTSYIHEHACSGIVTVIVGPEGKPFFFHKSLLCEKSPWFRAQLHNQMTEDTDSAVELSPIETSLRDFQQSQRKVIYRYEDDVHTFNQFFNWIYGSVYAIPRRDLGDYNPATHISEWIMLHTLAVEMGVIDLAHKALKEYVYCRDTLRIGYWLPLYSEIQFIYKYRATTNDLRNLVVEKFRRLLFSIRFDGINKQLSTLCLSHPDFNADILQEIQRHAEHAEFCDYDDCSMHISYKPETSGYTTSPDPYFEVESPPRESEDLDGTSDLALNDAAPPLTSDHGSISPEEDDEEEEVYSEREREEAMADYHESRDIVMSFDQGNVRSILN</sequence>
<proteinExistence type="predicted"/>
<dbReference type="CDD" id="cd18186">
    <property type="entry name" value="BTB_POZ_ZBTB_KLHL-like"/>
    <property type="match status" value="1"/>
</dbReference>
<feature type="domain" description="BTB" evidence="2">
    <location>
        <begin position="19"/>
        <end position="106"/>
    </location>
</feature>
<dbReference type="OrthoDB" id="3552659at2759"/>
<dbReference type="EMBL" id="CP063408">
    <property type="protein sequence ID" value="QSZ33724.1"/>
    <property type="molecule type" value="Genomic_DNA"/>
</dbReference>
<feature type="region of interest" description="Disordered" evidence="1">
    <location>
        <begin position="243"/>
        <end position="314"/>
    </location>
</feature>
<dbReference type="PROSITE" id="PS50097">
    <property type="entry name" value="BTB"/>
    <property type="match status" value="1"/>
</dbReference>
<dbReference type="InterPro" id="IPR011333">
    <property type="entry name" value="SKP1/BTB/POZ_sf"/>
</dbReference>
<protein>
    <recommendedName>
        <fullName evidence="2">BTB domain-containing protein</fullName>
    </recommendedName>
</protein>
<organism evidence="3 4">
    <name type="scientific">Monilinia vaccinii-corymbosi</name>
    <dbReference type="NCBI Taxonomy" id="61207"/>
    <lineage>
        <taxon>Eukaryota</taxon>
        <taxon>Fungi</taxon>
        <taxon>Dikarya</taxon>
        <taxon>Ascomycota</taxon>
        <taxon>Pezizomycotina</taxon>
        <taxon>Leotiomycetes</taxon>
        <taxon>Helotiales</taxon>
        <taxon>Sclerotiniaceae</taxon>
        <taxon>Monilinia</taxon>
    </lineage>
</organism>
<reference evidence="3" key="1">
    <citation type="submission" date="2020-10" db="EMBL/GenBank/DDBJ databases">
        <title>Genome Sequence of Monilinia vaccinii-corymbosi Sheds Light on Mummy Berry Disease Infection of Blueberry and Mating Type.</title>
        <authorList>
            <person name="Yow A.G."/>
            <person name="Zhang Y."/>
            <person name="Bansal K."/>
            <person name="Eacker S.M."/>
            <person name="Sullivan S."/>
            <person name="Liachko I."/>
            <person name="Cubeta M.A."/>
            <person name="Rollins J.A."/>
            <person name="Ashrafi H."/>
        </authorList>
    </citation>
    <scope>NUCLEOTIDE SEQUENCE</scope>
    <source>
        <strain evidence="3">RL-1</strain>
    </source>
</reference>
<keyword evidence="4" id="KW-1185">Reference proteome</keyword>
<dbReference type="PANTHER" id="PTHR47843">
    <property type="entry name" value="BTB DOMAIN-CONTAINING PROTEIN-RELATED"/>
    <property type="match status" value="1"/>
</dbReference>
<feature type="compositionally biased region" description="Basic and acidic residues" evidence="1">
    <location>
        <begin position="300"/>
        <end position="314"/>
    </location>
</feature>
<evidence type="ECO:0000259" key="2">
    <source>
        <dbReference type="PROSITE" id="PS50097"/>
    </source>
</evidence>